<organism evidence="1 2">
    <name type="scientific">Veronia nyctiphanis</name>
    <dbReference type="NCBI Taxonomy" id="1278244"/>
    <lineage>
        <taxon>Bacteria</taxon>
        <taxon>Pseudomonadati</taxon>
        <taxon>Pseudomonadota</taxon>
        <taxon>Gammaproteobacteria</taxon>
        <taxon>Vibrionales</taxon>
        <taxon>Vibrionaceae</taxon>
        <taxon>Veronia</taxon>
    </lineage>
</organism>
<gene>
    <name evidence="1" type="ORF">CS022_22775</name>
</gene>
<accession>A0A4Q0YIT0</accession>
<dbReference type="AlphaFoldDB" id="A0A4Q0YIT0"/>
<keyword evidence="2" id="KW-1185">Reference proteome</keyword>
<dbReference type="EMBL" id="PEIB01000046">
    <property type="protein sequence ID" value="RXJ70606.1"/>
    <property type="molecule type" value="Genomic_DNA"/>
</dbReference>
<dbReference type="Proteomes" id="UP000290287">
    <property type="component" value="Unassembled WGS sequence"/>
</dbReference>
<reference evidence="1 2" key="1">
    <citation type="submission" date="2017-10" db="EMBL/GenBank/DDBJ databases">
        <title>Nyctiphanis sp. nov., isolated from the stomach of the euphausiid Nyctiphanes simplex (Hansen, 1911) in the Gulf of California.</title>
        <authorList>
            <person name="Gomez-Gil B."/>
            <person name="Aguilar-Mendez M."/>
            <person name="Lopez-Cortes A."/>
            <person name="Gomez-Gutierrez J."/>
            <person name="Roque A."/>
            <person name="Lang E."/>
            <person name="Gonzalez-Castillo A."/>
        </authorList>
    </citation>
    <scope>NUCLEOTIDE SEQUENCE [LARGE SCALE GENOMIC DNA]</scope>
    <source>
        <strain evidence="1 2">CAIM 600</strain>
    </source>
</reference>
<name>A0A4Q0YIT0_9GAMM</name>
<evidence type="ECO:0000313" key="1">
    <source>
        <dbReference type="EMBL" id="RXJ70606.1"/>
    </source>
</evidence>
<dbReference type="OrthoDB" id="8759063at2"/>
<sequence>MKIVTQDGDVLDALVWRHYGLLSGAVESVLAANPHLSQHGPVLPAGLNIELPMVTPPASQGLKLWD</sequence>
<protein>
    <submittedName>
        <fullName evidence="1">Phage tail protein</fullName>
    </submittedName>
</protein>
<dbReference type="RefSeq" id="WP_129124167.1">
    <property type="nucleotide sequence ID" value="NZ_PEIB01000046.1"/>
</dbReference>
<evidence type="ECO:0000313" key="2">
    <source>
        <dbReference type="Proteomes" id="UP000290287"/>
    </source>
</evidence>
<comment type="caution">
    <text evidence="1">The sequence shown here is derived from an EMBL/GenBank/DDBJ whole genome shotgun (WGS) entry which is preliminary data.</text>
</comment>
<dbReference type="InterPro" id="IPR008861">
    <property type="entry name" value="GpX-like"/>
</dbReference>
<proteinExistence type="predicted"/>
<dbReference type="Pfam" id="PF05489">
    <property type="entry name" value="Phage_tail_X"/>
    <property type="match status" value="1"/>
</dbReference>